<keyword evidence="1" id="KW-0732">Signal</keyword>
<feature type="chain" id="PRO_5041253191" description="Secreted protein" evidence="1">
    <location>
        <begin position="29"/>
        <end position="93"/>
    </location>
</feature>
<gene>
    <name evidence="2" type="ORF">IW261DRAFT_1451653</name>
</gene>
<proteinExistence type="predicted"/>
<keyword evidence="3" id="KW-1185">Reference proteome</keyword>
<sequence>MTIARSFQKPQSFTLLLLLLILGKPVNSKPHRLRVRNRFACPIPFILYDMITLSLQSFVYMYKECLRNLSSGQNEYIVFLLSTCSSGFTRGTP</sequence>
<reference evidence="2" key="1">
    <citation type="submission" date="2023-06" db="EMBL/GenBank/DDBJ databases">
        <authorList>
            <consortium name="Lawrence Berkeley National Laboratory"/>
            <person name="Ahrendt S."/>
            <person name="Sahu N."/>
            <person name="Indic B."/>
            <person name="Wong-Bajracharya J."/>
            <person name="Merenyi Z."/>
            <person name="Ke H.-M."/>
            <person name="Monk M."/>
            <person name="Kocsube S."/>
            <person name="Drula E."/>
            <person name="Lipzen A."/>
            <person name="Balint B."/>
            <person name="Henrissat B."/>
            <person name="Andreopoulos B."/>
            <person name="Martin F.M."/>
            <person name="Harder C.B."/>
            <person name="Rigling D."/>
            <person name="Ford K.L."/>
            <person name="Foster G.D."/>
            <person name="Pangilinan J."/>
            <person name="Papanicolaou A."/>
            <person name="Barry K."/>
            <person name="LaButti K."/>
            <person name="Viragh M."/>
            <person name="Koriabine M."/>
            <person name="Yan M."/>
            <person name="Riley R."/>
            <person name="Champramary S."/>
            <person name="Plett K.L."/>
            <person name="Tsai I.J."/>
            <person name="Slot J."/>
            <person name="Sipos G."/>
            <person name="Plett J."/>
            <person name="Nagy L.G."/>
            <person name="Grigoriev I.V."/>
        </authorList>
    </citation>
    <scope>NUCLEOTIDE SEQUENCE</scope>
    <source>
        <strain evidence="2">ICMP 16352</strain>
    </source>
</reference>
<evidence type="ECO:0000256" key="1">
    <source>
        <dbReference type="SAM" id="SignalP"/>
    </source>
</evidence>
<protein>
    <recommendedName>
        <fullName evidence="4">Secreted protein</fullName>
    </recommendedName>
</protein>
<dbReference type="EMBL" id="JAUEPR010000004">
    <property type="protein sequence ID" value="KAK0485717.1"/>
    <property type="molecule type" value="Genomic_DNA"/>
</dbReference>
<organism evidence="2 3">
    <name type="scientific">Armillaria novae-zelandiae</name>
    <dbReference type="NCBI Taxonomy" id="153914"/>
    <lineage>
        <taxon>Eukaryota</taxon>
        <taxon>Fungi</taxon>
        <taxon>Dikarya</taxon>
        <taxon>Basidiomycota</taxon>
        <taxon>Agaricomycotina</taxon>
        <taxon>Agaricomycetes</taxon>
        <taxon>Agaricomycetidae</taxon>
        <taxon>Agaricales</taxon>
        <taxon>Marasmiineae</taxon>
        <taxon>Physalacriaceae</taxon>
        <taxon>Armillaria</taxon>
    </lineage>
</organism>
<feature type="signal peptide" evidence="1">
    <location>
        <begin position="1"/>
        <end position="28"/>
    </location>
</feature>
<comment type="caution">
    <text evidence="2">The sequence shown here is derived from an EMBL/GenBank/DDBJ whole genome shotgun (WGS) entry which is preliminary data.</text>
</comment>
<evidence type="ECO:0000313" key="3">
    <source>
        <dbReference type="Proteomes" id="UP001175227"/>
    </source>
</evidence>
<dbReference type="AlphaFoldDB" id="A0AA39PK15"/>
<accession>A0AA39PK15</accession>
<dbReference type="Proteomes" id="UP001175227">
    <property type="component" value="Unassembled WGS sequence"/>
</dbReference>
<evidence type="ECO:0000313" key="2">
    <source>
        <dbReference type="EMBL" id="KAK0485717.1"/>
    </source>
</evidence>
<evidence type="ECO:0008006" key="4">
    <source>
        <dbReference type="Google" id="ProtNLM"/>
    </source>
</evidence>
<name>A0AA39PK15_9AGAR</name>